<dbReference type="PANTHER" id="PTHR16301:SF20">
    <property type="entry name" value="IMPACT FAMILY MEMBER YIGZ"/>
    <property type="match status" value="1"/>
</dbReference>
<protein>
    <submittedName>
        <fullName evidence="3">Impact family like protein</fullName>
    </submittedName>
</protein>
<dbReference type="InterPro" id="IPR023582">
    <property type="entry name" value="Impact"/>
</dbReference>
<evidence type="ECO:0000313" key="3">
    <source>
        <dbReference type="EMBL" id="GKT37685.1"/>
    </source>
</evidence>
<dbReference type="Proteomes" id="UP001057375">
    <property type="component" value="Unassembled WGS sequence"/>
</dbReference>
<dbReference type="EMBL" id="BQXS01005026">
    <property type="protein sequence ID" value="GKT37685.1"/>
    <property type="molecule type" value="Genomic_DNA"/>
</dbReference>
<organism evidence="3 4">
    <name type="scientific">Aduncisulcus paluster</name>
    <dbReference type="NCBI Taxonomy" id="2918883"/>
    <lineage>
        <taxon>Eukaryota</taxon>
        <taxon>Metamonada</taxon>
        <taxon>Carpediemonas-like organisms</taxon>
        <taxon>Aduncisulcus</taxon>
    </lineage>
</organism>
<dbReference type="InterPro" id="IPR020568">
    <property type="entry name" value="Ribosomal_Su5_D2-typ_SF"/>
</dbReference>
<gene>
    <name evidence="3" type="ORF">ADUPG1_003623</name>
</gene>
<dbReference type="PANTHER" id="PTHR16301">
    <property type="entry name" value="IMPACT-RELATED"/>
    <property type="match status" value="1"/>
</dbReference>
<dbReference type="Gene3D" id="3.30.230.30">
    <property type="entry name" value="Impact, N-terminal domain"/>
    <property type="match status" value="1"/>
</dbReference>
<keyword evidence="4" id="KW-1185">Reference proteome</keyword>
<dbReference type="InterPro" id="IPR001498">
    <property type="entry name" value="Impact_N"/>
</dbReference>
<reference evidence="3" key="1">
    <citation type="submission" date="2022-03" db="EMBL/GenBank/DDBJ databases">
        <title>Draft genome sequence of Aduncisulcus paluster, a free-living microaerophilic Fornicata.</title>
        <authorList>
            <person name="Yuyama I."/>
            <person name="Kume K."/>
            <person name="Tamura T."/>
            <person name="Inagaki Y."/>
            <person name="Hashimoto T."/>
        </authorList>
    </citation>
    <scope>NUCLEOTIDE SEQUENCE</scope>
    <source>
        <strain evidence="3">NY0171</strain>
    </source>
</reference>
<dbReference type="InterPro" id="IPR020569">
    <property type="entry name" value="UPF0029_Impact_CS"/>
</dbReference>
<accession>A0ABQ5KZ18</accession>
<evidence type="ECO:0000259" key="2">
    <source>
        <dbReference type="Pfam" id="PF01205"/>
    </source>
</evidence>
<comment type="caution">
    <text evidence="3">The sequence shown here is derived from an EMBL/GenBank/DDBJ whole genome shotgun (WGS) entry which is preliminary data.</text>
</comment>
<feature type="non-terminal residue" evidence="3">
    <location>
        <position position="204"/>
    </location>
</feature>
<dbReference type="InterPro" id="IPR036956">
    <property type="entry name" value="Impact_N_sf"/>
</dbReference>
<dbReference type="Pfam" id="PF01205">
    <property type="entry name" value="Impact_N"/>
    <property type="match status" value="1"/>
</dbReference>
<evidence type="ECO:0000313" key="4">
    <source>
        <dbReference type="Proteomes" id="UP001057375"/>
    </source>
</evidence>
<name>A0ABQ5KZ18_9EUKA</name>
<proteinExistence type="inferred from homology"/>
<dbReference type="SUPFAM" id="SSF54211">
    <property type="entry name" value="Ribosomal protein S5 domain 2-like"/>
    <property type="match status" value="1"/>
</dbReference>
<evidence type="ECO:0000256" key="1">
    <source>
        <dbReference type="ARBA" id="ARBA00007665"/>
    </source>
</evidence>
<comment type="similarity">
    <text evidence="1">Belongs to the IMPACT family.</text>
</comment>
<feature type="domain" description="Impact N-terminal" evidence="2">
    <location>
        <begin position="70"/>
        <end position="173"/>
    </location>
</feature>
<dbReference type="PROSITE" id="PS00910">
    <property type="entry name" value="UPF0029"/>
    <property type="match status" value="1"/>
</dbReference>
<sequence length="204" mass="22780">MLIPFSDGAAYSQICEVGHVMSTEYVESGTQIKVELKAKDYAKYQKYVVKVLGSYKTIFDYGEAEDIINKSRFIGYAKPVETEEEAVAFVEEIKKKHKDATHNVPVYLVGEKFEIQRYSDDGEPSGTAGVPVLSMLKNEGITNLALVITRYFGGIKLGTGGLVRAYTHAAKIAVEAARVVEKKVYRELHVVLDYTLHGKFQNFL</sequence>